<evidence type="ECO:0000313" key="2">
    <source>
        <dbReference type="EMBL" id="KOB67834.1"/>
    </source>
</evidence>
<organism evidence="2 3">
    <name type="scientific">Operophtera brumata</name>
    <name type="common">Winter moth</name>
    <name type="synonym">Phalaena brumata</name>
    <dbReference type="NCBI Taxonomy" id="104452"/>
    <lineage>
        <taxon>Eukaryota</taxon>
        <taxon>Metazoa</taxon>
        <taxon>Ecdysozoa</taxon>
        <taxon>Arthropoda</taxon>
        <taxon>Hexapoda</taxon>
        <taxon>Insecta</taxon>
        <taxon>Pterygota</taxon>
        <taxon>Neoptera</taxon>
        <taxon>Endopterygota</taxon>
        <taxon>Lepidoptera</taxon>
        <taxon>Glossata</taxon>
        <taxon>Ditrysia</taxon>
        <taxon>Geometroidea</taxon>
        <taxon>Geometridae</taxon>
        <taxon>Larentiinae</taxon>
        <taxon>Operophtera</taxon>
    </lineage>
</organism>
<feature type="coiled-coil region" evidence="1">
    <location>
        <begin position="18"/>
        <end position="66"/>
    </location>
</feature>
<dbReference type="GO" id="GO:0031267">
    <property type="term" value="F:small GTPase binding"/>
    <property type="evidence" value="ECO:0007669"/>
    <property type="project" value="TreeGrafter"/>
</dbReference>
<gene>
    <name evidence="2" type="ORF">OBRU01_11439</name>
</gene>
<protein>
    <submittedName>
        <fullName evidence="2">Putative oocyte-testis protein 1</fullName>
    </submittedName>
</protein>
<accession>A0A0L7KXS3</accession>
<dbReference type="Proteomes" id="UP000037510">
    <property type="component" value="Unassembled WGS sequence"/>
</dbReference>
<name>A0A0L7KXS3_OPEBR</name>
<evidence type="ECO:0000313" key="3">
    <source>
        <dbReference type="Proteomes" id="UP000037510"/>
    </source>
</evidence>
<dbReference type="STRING" id="104452.A0A0L7KXS3"/>
<dbReference type="GO" id="GO:0005802">
    <property type="term" value="C:trans-Golgi network"/>
    <property type="evidence" value="ECO:0007669"/>
    <property type="project" value="TreeGrafter"/>
</dbReference>
<sequence>ISNEPNDQLKDEHLDPKSEVLRLQIESLERLLLEQRKENSCLTERVQQQIEELQARDQNYKDLEGQLDSDAAVMRYASVECAAIEARRAAESARRAERAARAELDLLSGKLKSAHGEKQRIIQLYDDKLEGRLKWTQSKLRVEMDAYKVRNGVEVQNSERELSKVRDEFKELEGRLKWTQSKLRVEMDAYKVRNGVEVQNSERELSKVRDEFLELEGRLKWTQSKLRVEMDAYKVRNGVEVQNSERELSKVRDEFLELEGRLKWTQSKLRVEMDAYKAARDAAAVSATDAGKARLCGGSGGAGGAEGEGGAGRHAQRAARERIVSLQRAAARRSERCDFLEEHSKQLTEELRSKSRLLRQLLCSLPAGAVTSSHTDINKMNTRLQAVLEDTLLKNITLKKQIASLGGGAMAALWGGAPGGMTLELSLEMNTRLQAVLEDTLLKNITLKYSWENKPKKIKLL</sequence>
<comment type="caution">
    <text evidence="2">The sequence shown here is derived from an EMBL/GenBank/DDBJ whole genome shotgun (WGS) entry which is preliminary data.</text>
</comment>
<feature type="non-terminal residue" evidence="2">
    <location>
        <position position="1"/>
    </location>
</feature>
<keyword evidence="1" id="KW-0175">Coiled coil</keyword>
<dbReference type="GO" id="GO:0099518">
    <property type="term" value="P:vesicle cytoskeletal trafficking"/>
    <property type="evidence" value="ECO:0007669"/>
    <property type="project" value="TreeGrafter"/>
</dbReference>
<feature type="coiled-coil region" evidence="1">
    <location>
        <begin position="155"/>
        <end position="261"/>
    </location>
</feature>
<dbReference type="PANTHER" id="PTHR18911:SF5">
    <property type="entry name" value="COILED-COIL DOMAIN-CONTAINING PROTEIN 186"/>
    <property type="match status" value="1"/>
</dbReference>
<keyword evidence="3" id="KW-1185">Reference proteome</keyword>
<dbReference type="InterPro" id="IPR038830">
    <property type="entry name" value="CCDC186"/>
</dbReference>
<evidence type="ECO:0000256" key="1">
    <source>
        <dbReference type="SAM" id="Coils"/>
    </source>
</evidence>
<reference evidence="2 3" key="1">
    <citation type="journal article" date="2015" name="Genome Biol. Evol.">
        <title>The genome of winter moth (Operophtera brumata) provides a genomic perspective on sexual dimorphism and phenology.</title>
        <authorList>
            <person name="Derks M.F."/>
            <person name="Smit S."/>
            <person name="Salis L."/>
            <person name="Schijlen E."/>
            <person name="Bossers A."/>
            <person name="Mateman C."/>
            <person name="Pijl A.S."/>
            <person name="de Ridder D."/>
            <person name="Groenen M.A."/>
            <person name="Visser M.E."/>
            <person name="Megens H.J."/>
        </authorList>
    </citation>
    <scope>NUCLEOTIDE SEQUENCE [LARGE SCALE GENOMIC DNA]</scope>
    <source>
        <strain evidence="2">WM2013NL</strain>
        <tissue evidence="2">Head and thorax</tissue>
    </source>
</reference>
<dbReference type="EMBL" id="JTDY01004720">
    <property type="protein sequence ID" value="KOB67834.1"/>
    <property type="molecule type" value="Genomic_DNA"/>
</dbReference>
<dbReference type="PANTHER" id="PTHR18911">
    <property type="entry name" value="CTCL TUMOR ANTIGEN HD-CL-01"/>
    <property type="match status" value="1"/>
</dbReference>
<dbReference type="AlphaFoldDB" id="A0A0L7KXS3"/>
<proteinExistence type="predicted"/>